<protein>
    <submittedName>
        <fullName evidence="1">Uncharacterized protein</fullName>
    </submittedName>
</protein>
<dbReference type="AlphaFoldDB" id="A0A839XT77"/>
<keyword evidence="2" id="KW-1185">Reference proteome</keyword>
<accession>A0A839XT77</accession>
<organism evidence="1 2">
    <name type="scientific">Prauserella sediminis</name>
    <dbReference type="NCBI Taxonomy" id="577680"/>
    <lineage>
        <taxon>Bacteria</taxon>
        <taxon>Bacillati</taxon>
        <taxon>Actinomycetota</taxon>
        <taxon>Actinomycetes</taxon>
        <taxon>Pseudonocardiales</taxon>
        <taxon>Pseudonocardiaceae</taxon>
        <taxon>Prauserella</taxon>
        <taxon>Prauserella salsuginis group</taxon>
    </lineage>
</organism>
<dbReference type="RefSeq" id="WP_183787111.1">
    <property type="nucleotide sequence ID" value="NZ_JACIBS010000009.1"/>
</dbReference>
<proteinExistence type="predicted"/>
<comment type="caution">
    <text evidence="1">The sequence shown here is derived from an EMBL/GenBank/DDBJ whole genome shotgun (WGS) entry which is preliminary data.</text>
</comment>
<evidence type="ECO:0000313" key="2">
    <source>
        <dbReference type="Proteomes" id="UP000564573"/>
    </source>
</evidence>
<dbReference type="Proteomes" id="UP000564573">
    <property type="component" value="Unassembled WGS sequence"/>
</dbReference>
<name>A0A839XT77_9PSEU</name>
<evidence type="ECO:0000313" key="1">
    <source>
        <dbReference type="EMBL" id="MBB3665911.1"/>
    </source>
</evidence>
<gene>
    <name evidence="1" type="ORF">FB384_004870</name>
</gene>
<sequence>MIGEHLSHARRFVLVAGQHAVADGVVFLDGMTVVSSREHYGVTMFPDGVQTIPTSTGTEIHYVDPER</sequence>
<dbReference type="EMBL" id="JACIBS010000009">
    <property type="protein sequence ID" value="MBB3665911.1"/>
    <property type="molecule type" value="Genomic_DNA"/>
</dbReference>
<reference evidence="1 2" key="1">
    <citation type="submission" date="2020-08" db="EMBL/GenBank/DDBJ databases">
        <title>Sequencing the genomes of 1000 actinobacteria strains.</title>
        <authorList>
            <person name="Klenk H.-P."/>
        </authorList>
    </citation>
    <scope>NUCLEOTIDE SEQUENCE [LARGE SCALE GENOMIC DNA]</scope>
    <source>
        <strain evidence="1 2">DSM 45267</strain>
    </source>
</reference>